<evidence type="ECO:0000256" key="5">
    <source>
        <dbReference type="ARBA" id="ARBA00022824"/>
    </source>
</evidence>
<accession>A0A3G2S8B2</accession>
<keyword evidence="8 10" id="KW-0012">Acyltransferase</keyword>
<dbReference type="GO" id="GO:0008204">
    <property type="term" value="P:ergosterol metabolic process"/>
    <property type="evidence" value="ECO:0007669"/>
    <property type="project" value="TreeGrafter"/>
</dbReference>
<comment type="function">
    <text evidence="9">Sterol O-acyltransferase that catalyzes the formation of stery esters.</text>
</comment>
<dbReference type="PANTHER" id="PTHR10408">
    <property type="entry name" value="STEROL O-ACYLTRANSFERASE"/>
    <property type="match status" value="1"/>
</dbReference>
<feature type="region of interest" description="Disordered" evidence="12">
    <location>
        <begin position="1"/>
        <end position="24"/>
    </location>
</feature>
<dbReference type="InterPro" id="IPR004299">
    <property type="entry name" value="MBOAT_fam"/>
</dbReference>
<dbReference type="OrthoDB" id="10039049at2759"/>
<evidence type="ECO:0000256" key="9">
    <source>
        <dbReference type="ARBA" id="ARBA00023568"/>
    </source>
</evidence>
<keyword evidence="5 10" id="KW-0256">Endoplasmic reticulum</keyword>
<keyword evidence="15" id="KW-1185">Reference proteome</keyword>
<organism evidence="14 15">
    <name type="scientific">Malassezia restricta (strain ATCC 96810 / NBRC 103918 / CBS 7877)</name>
    <name type="common">Seborrheic dermatitis infection agent</name>
    <dbReference type="NCBI Taxonomy" id="425264"/>
    <lineage>
        <taxon>Eukaryota</taxon>
        <taxon>Fungi</taxon>
        <taxon>Dikarya</taxon>
        <taxon>Basidiomycota</taxon>
        <taxon>Ustilaginomycotina</taxon>
        <taxon>Malasseziomycetes</taxon>
        <taxon>Malasseziales</taxon>
        <taxon>Malasseziaceae</taxon>
        <taxon>Malassezia</taxon>
    </lineage>
</organism>
<evidence type="ECO:0000256" key="13">
    <source>
        <dbReference type="SAM" id="Phobius"/>
    </source>
</evidence>
<dbReference type="GO" id="GO:0034737">
    <property type="term" value="F:ergosterol O-acyltransferase activity"/>
    <property type="evidence" value="ECO:0007669"/>
    <property type="project" value="TreeGrafter"/>
</dbReference>
<comment type="similarity">
    <text evidence="2 10">Belongs to the membrane-bound acyltransferase family. Sterol o-acyltransferase subfamily.</text>
</comment>
<keyword evidence="4 13" id="KW-0812">Transmembrane</keyword>
<feature type="transmembrane region" description="Helical" evidence="13">
    <location>
        <begin position="60"/>
        <end position="80"/>
    </location>
</feature>
<evidence type="ECO:0000313" key="15">
    <source>
        <dbReference type="Proteomes" id="UP000269793"/>
    </source>
</evidence>
<keyword evidence="3 10" id="KW-0808">Transferase</keyword>
<feature type="transmembrane region" description="Helical" evidence="13">
    <location>
        <begin position="423"/>
        <end position="443"/>
    </location>
</feature>
<feature type="transmembrane region" description="Helical" evidence="13">
    <location>
        <begin position="132"/>
        <end position="153"/>
    </location>
</feature>
<dbReference type="Proteomes" id="UP000269793">
    <property type="component" value="Chromosome VI"/>
</dbReference>
<reference evidence="14 15" key="1">
    <citation type="submission" date="2018-10" db="EMBL/GenBank/DDBJ databases">
        <title>Complete genome sequence of Malassezia restricta CBS 7877.</title>
        <authorList>
            <person name="Morand S.C."/>
            <person name="Bertignac M."/>
            <person name="Iltis A."/>
            <person name="Kolder I."/>
            <person name="Pirovano W."/>
            <person name="Jourdain R."/>
            <person name="Clavaud C."/>
        </authorList>
    </citation>
    <scope>NUCLEOTIDE SEQUENCE [LARGE SCALE GENOMIC DNA]</scope>
    <source>
        <strain evidence="14 15">CBS 7877</strain>
    </source>
</reference>
<name>A0A3G2S8B2_MALR7</name>
<evidence type="ECO:0000256" key="4">
    <source>
        <dbReference type="ARBA" id="ARBA00022692"/>
    </source>
</evidence>
<evidence type="ECO:0000256" key="10">
    <source>
        <dbReference type="PIRNR" id="PIRNR000439"/>
    </source>
</evidence>
<evidence type="ECO:0000256" key="12">
    <source>
        <dbReference type="SAM" id="MobiDB-lite"/>
    </source>
</evidence>
<evidence type="ECO:0000256" key="11">
    <source>
        <dbReference type="PIRSR" id="PIRSR000439-1"/>
    </source>
</evidence>
<feature type="transmembrane region" description="Helical" evidence="13">
    <location>
        <begin position="100"/>
        <end position="120"/>
    </location>
</feature>
<dbReference type="STRING" id="425264.A0A3G2S8B2"/>
<comment type="subcellular location">
    <subcellularLocation>
        <location evidence="1 10">Endoplasmic reticulum membrane</location>
        <topology evidence="1 10">Multi-pass membrane protein</topology>
    </subcellularLocation>
</comment>
<keyword evidence="7 10" id="KW-0472">Membrane</keyword>
<dbReference type="PIRSF" id="PIRSF000439">
    <property type="entry name" value="Oat_ACAT_DAG_ARE"/>
    <property type="match status" value="1"/>
</dbReference>
<evidence type="ECO:0000256" key="1">
    <source>
        <dbReference type="ARBA" id="ARBA00004477"/>
    </source>
</evidence>
<evidence type="ECO:0000256" key="7">
    <source>
        <dbReference type="ARBA" id="ARBA00023136"/>
    </source>
</evidence>
<evidence type="ECO:0000256" key="6">
    <source>
        <dbReference type="ARBA" id="ARBA00022989"/>
    </source>
</evidence>
<evidence type="ECO:0000313" key="14">
    <source>
        <dbReference type="EMBL" id="AYO44351.1"/>
    </source>
</evidence>
<feature type="transmembrane region" description="Helical" evidence="13">
    <location>
        <begin position="391"/>
        <end position="411"/>
    </location>
</feature>
<dbReference type="VEuPathDB" id="FungiDB:DNF11_3401"/>
<dbReference type="InterPro" id="IPR014371">
    <property type="entry name" value="Oat_ACAT_DAG_ARE"/>
</dbReference>
<evidence type="ECO:0000256" key="8">
    <source>
        <dbReference type="ARBA" id="ARBA00023315"/>
    </source>
</evidence>
<evidence type="ECO:0000256" key="2">
    <source>
        <dbReference type="ARBA" id="ARBA00009010"/>
    </source>
</evidence>
<gene>
    <name evidence="14" type="primary">ARE2</name>
    <name evidence="14" type="ORF">DNF11_3401</name>
</gene>
<proteinExistence type="inferred from homology"/>
<dbReference type="GO" id="GO:0005789">
    <property type="term" value="C:endoplasmic reticulum membrane"/>
    <property type="evidence" value="ECO:0007669"/>
    <property type="project" value="UniProtKB-SubCell"/>
</dbReference>
<dbReference type="PANTHER" id="PTHR10408:SF9">
    <property type="entry name" value="STEROL O-ACYLTRANSFERASE 2-RELATED"/>
    <property type="match status" value="1"/>
</dbReference>
<feature type="transmembrane region" description="Helical" evidence="13">
    <location>
        <begin position="560"/>
        <end position="579"/>
    </location>
</feature>
<protein>
    <recommendedName>
        <fullName evidence="10">O-acyltransferase</fullName>
    </recommendedName>
</protein>
<dbReference type="EMBL" id="CP033153">
    <property type="protein sequence ID" value="AYO44351.1"/>
    <property type="molecule type" value="Genomic_DNA"/>
</dbReference>
<sequence length="580" mass="67574">MTSASVRKVTPDAPQSKSQEVSSHDYKKTSGYRFFVRYMPRFSMFDSLSRNEMNGPFRGFYNLFWICLACVVLSAFTQSFDNTGQILSLTLATLMSKDTHVLALSDTILVAQTFLCVPMVHGLRYFRITHRYIILTILLLWHITTMVNVIIWARFRDWPWVQSGFFVLHSIVQMMKIHSYVDVNSAMNEEHLKLLDTEKQLLDRVVEVDGTGVPSDKEKAWHRAAERTLQQLDQLYPEHTADSRLKDVYFKWADLRVQSGCSNERAHVLLPLLRNDIPRSRTPVPEDQRKMDVMVSDSASYPHPKLVMDLRDLHPFIWHPDDKVRSLAHDIAVIREALYAASVPGQGLSTMWPHNVTLANFLDFQLVPTLVYKLQYPRRNEIRPWYIADRCIALFGTFLVTYVITVNWIIPVVEDKSSSLLSIFLRLMTPMISCYCILFYLMFECVCQGFAEITRFADREFYQDWWNSTSMDEYARKWNRPVHHFLLQHVYFSMVVRYGMSKQTASTLTFLISSVFHELVMIIVTGKIRGYLFVLQMSQIPLMFMARLQFIRARPVLGNILFWAGMIIGLPILNILYIVF</sequence>
<dbReference type="AlphaFoldDB" id="A0A3G2S8B2"/>
<keyword evidence="6 13" id="KW-1133">Transmembrane helix</keyword>
<evidence type="ECO:0000256" key="3">
    <source>
        <dbReference type="ARBA" id="ARBA00022679"/>
    </source>
</evidence>
<feature type="transmembrane region" description="Helical" evidence="13">
    <location>
        <begin position="504"/>
        <end position="524"/>
    </location>
</feature>
<feature type="active site" evidence="11">
    <location>
        <position position="517"/>
    </location>
</feature>
<dbReference type="Pfam" id="PF03062">
    <property type="entry name" value="MBOAT"/>
    <property type="match status" value="1"/>
</dbReference>